<reference evidence="1 2" key="1">
    <citation type="submission" date="2024-04" db="EMBL/GenBank/DDBJ databases">
        <title>Tritrichomonas musculus Genome.</title>
        <authorList>
            <person name="Alves-Ferreira E."/>
            <person name="Grigg M."/>
            <person name="Lorenzi H."/>
            <person name="Galac M."/>
        </authorList>
    </citation>
    <scope>NUCLEOTIDE SEQUENCE [LARGE SCALE GENOMIC DNA]</scope>
    <source>
        <strain evidence="1 2">EAF2021</strain>
    </source>
</reference>
<evidence type="ECO:0000313" key="2">
    <source>
        <dbReference type="Proteomes" id="UP001470230"/>
    </source>
</evidence>
<protein>
    <recommendedName>
        <fullName evidence="3">FPL domain-containing protein</fullName>
    </recommendedName>
</protein>
<gene>
    <name evidence="1" type="ORF">M9Y10_028097</name>
</gene>
<accession>A0ABR2KKC9</accession>
<dbReference type="EMBL" id="JAPFFF010000004">
    <property type="protein sequence ID" value="KAK8890897.1"/>
    <property type="molecule type" value="Genomic_DNA"/>
</dbReference>
<evidence type="ECO:0000313" key="1">
    <source>
        <dbReference type="EMBL" id="KAK8890897.1"/>
    </source>
</evidence>
<sequence>MLESSDSIMSNENTEKYYTPCDRKHIEQVKLFISRAVYGDQSILKDFYKFWHNINTNQELYDYLLFCFAQTESNMTKHIAAIILLTLNQQRINQTNINYLNTIFRKLGDSDFTSFKEIILQNTPKLMNFFAIWVKHVSNDPILPIICTLLYPTIVHKSDPFLFLHQFTSSPDIFRIILRYSLFFRTSSESNLKQTYESFMKNFNDPYLLQCQQPHATLLTEMSIPYSNAALYNYDLIKCSSTSHILFIPFQMYKTFLNIEVYSTVNQFQSIYSLLDNLYYEKFKDEDISPDPKYLNEIFEKLIISSKHAYTVFSNIDVDINDQTIMYDSELWEFLISRSVPRTSQPKVYTPLMYPFEPSELPNDIFLVFSSTKVNGVPFLSGSSRNPFDKMKQGNKSDLYAAVIGGGAEMMNALIDYVTFLFEHRSDSIKKKLFVLPILKEDSRLSHFLNENDVCIRHTSNEFIKLMFDSFPSISRKVNDSNLPILAPSDSSEFPNDLWRESISPFSVFYRFLSFYCGCATFTTKFAVWTAFLTNKKNQVFAVPFIDSVILKPCAISGMIYFNLSSPVNDTNQVQLECYKFNAISDDIKVMNMSLPSENCFLCSPEDNALILETNNLISEASFNNQLILICSLMIKSGSNEFFDLYIDSVKFSNIKCLKIERLKKDQEDIYFPLRHFSPLKNGFE</sequence>
<name>A0ABR2KKC9_9EUKA</name>
<evidence type="ECO:0008006" key="3">
    <source>
        <dbReference type="Google" id="ProtNLM"/>
    </source>
</evidence>
<dbReference type="Proteomes" id="UP001470230">
    <property type="component" value="Unassembled WGS sequence"/>
</dbReference>
<organism evidence="1 2">
    <name type="scientific">Tritrichomonas musculus</name>
    <dbReference type="NCBI Taxonomy" id="1915356"/>
    <lineage>
        <taxon>Eukaryota</taxon>
        <taxon>Metamonada</taxon>
        <taxon>Parabasalia</taxon>
        <taxon>Tritrichomonadida</taxon>
        <taxon>Tritrichomonadidae</taxon>
        <taxon>Tritrichomonas</taxon>
    </lineage>
</organism>
<keyword evidence="2" id="KW-1185">Reference proteome</keyword>
<proteinExistence type="predicted"/>
<comment type="caution">
    <text evidence="1">The sequence shown here is derived from an EMBL/GenBank/DDBJ whole genome shotgun (WGS) entry which is preliminary data.</text>
</comment>